<keyword evidence="2" id="KW-1185">Reference proteome</keyword>
<name>A0A1U7LXB7_9FIRM</name>
<evidence type="ECO:0000313" key="1">
    <source>
        <dbReference type="EMBL" id="OLR61616.1"/>
    </source>
</evidence>
<dbReference type="STRING" id="1465756.BIV18_09685"/>
<dbReference type="AlphaFoldDB" id="A0A1U7LXB7"/>
<reference evidence="1 2" key="1">
    <citation type="journal article" date="2016" name="Appl. Environ. Microbiol.">
        <title>Function and Phylogeny of Bacterial Butyryl Coenzyme A:Acetate Transferases and Their Diversity in the Proximal Colon of Swine.</title>
        <authorList>
            <person name="Trachsel J."/>
            <person name="Bayles D.O."/>
            <person name="Looft T."/>
            <person name="Levine U.Y."/>
            <person name="Allen H.K."/>
        </authorList>
    </citation>
    <scope>NUCLEOTIDE SEQUENCE [LARGE SCALE GENOMIC DNA]</scope>
    <source>
        <strain evidence="1 2">35-6-1</strain>
    </source>
</reference>
<comment type="caution">
    <text evidence="1">The sequence shown here is derived from an EMBL/GenBank/DDBJ whole genome shotgun (WGS) entry which is preliminary data.</text>
</comment>
<organism evidence="1 2">
    <name type="scientific">Peptoniphilus porci</name>
    <dbReference type="NCBI Taxonomy" id="2652280"/>
    <lineage>
        <taxon>Bacteria</taxon>
        <taxon>Bacillati</taxon>
        <taxon>Bacillota</taxon>
        <taxon>Tissierellia</taxon>
        <taxon>Tissierellales</taxon>
        <taxon>Peptoniphilaceae</taxon>
        <taxon>Peptoniphilus</taxon>
    </lineage>
</organism>
<accession>A0A1U7LXB7</accession>
<sequence>MIIKLLIILIFLVILGGGIFAALSVIKKTDPKNTVTTMDKEVDNAQDALPFDTIKNGVIDLGNDKYRAVIEVQSLNYDLLSGAEQDNIELMFRRFLTSLIFPIQIHIQTRVLDNKQRVIATEKMINKSVEQFPQLGDYAQKYLNSMIELPNIINNNLQKKKYIIIPYDDAYSLTKLSDSEKREYIEKELENRCGLIRNGLHGIGLRTKRLGTNDIVEMNYAIFHRDGYENVENITNGSYLQTLVRGEDILREDELNADEVIDLILYEAQAKLASQIDDRSLVIDKIAKIKALREDSSRGVKREDI</sequence>
<proteinExistence type="predicted"/>
<evidence type="ECO:0000313" key="2">
    <source>
        <dbReference type="Proteomes" id="UP000187166"/>
    </source>
</evidence>
<dbReference type="EMBL" id="MJIH01000008">
    <property type="protein sequence ID" value="OLR61616.1"/>
    <property type="molecule type" value="Genomic_DNA"/>
</dbReference>
<dbReference type="Proteomes" id="UP000187166">
    <property type="component" value="Unassembled WGS sequence"/>
</dbReference>
<gene>
    <name evidence="1" type="ORF">BIV18_09685</name>
</gene>
<protein>
    <submittedName>
        <fullName evidence="1">Uncharacterized protein</fullName>
    </submittedName>
</protein>